<keyword evidence="5" id="KW-0734">Signal transduction inhibitor</keyword>
<feature type="region of interest" description="Disordered" evidence="11">
    <location>
        <begin position="325"/>
        <end position="358"/>
    </location>
</feature>
<evidence type="ECO:0000313" key="14">
    <source>
        <dbReference type="Proteomes" id="UP000085678"/>
    </source>
</evidence>
<evidence type="ECO:0000256" key="11">
    <source>
        <dbReference type="SAM" id="MobiDB-lite"/>
    </source>
</evidence>
<feature type="compositionally biased region" description="Low complexity" evidence="11">
    <location>
        <begin position="548"/>
        <end position="562"/>
    </location>
</feature>
<evidence type="ECO:0000256" key="12">
    <source>
        <dbReference type="SAM" id="Phobius"/>
    </source>
</evidence>
<dbReference type="PANTHER" id="PTHR16514">
    <property type="entry name" value="LOW DENSITY LIPOPROTEIN RECEPTOR CLASS A DOMAIN-CONTAINING 4A"/>
    <property type="match status" value="1"/>
</dbReference>
<dbReference type="STRING" id="7574.A0A1S3IF48"/>
<keyword evidence="9" id="KW-1015">Disulfide bond</keyword>
<feature type="region of interest" description="Disordered" evidence="11">
    <location>
        <begin position="78"/>
        <end position="158"/>
    </location>
</feature>
<dbReference type="KEGG" id="lak:106163655"/>
<evidence type="ECO:0000256" key="8">
    <source>
        <dbReference type="ARBA" id="ARBA00023136"/>
    </source>
</evidence>
<keyword evidence="4 12" id="KW-0812">Transmembrane</keyword>
<organism evidence="14 15">
    <name type="scientific">Lingula anatina</name>
    <name type="common">Brachiopod</name>
    <name type="synonym">Lingula unguis</name>
    <dbReference type="NCBI Taxonomy" id="7574"/>
    <lineage>
        <taxon>Eukaryota</taxon>
        <taxon>Metazoa</taxon>
        <taxon>Spiralia</taxon>
        <taxon>Lophotrochozoa</taxon>
        <taxon>Brachiopoda</taxon>
        <taxon>Linguliformea</taxon>
        <taxon>Lingulata</taxon>
        <taxon>Lingulida</taxon>
        <taxon>Linguloidea</taxon>
        <taxon>Lingulidae</taxon>
        <taxon>Lingula</taxon>
    </lineage>
</organism>
<evidence type="ECO:0000256" key="1">
    <source>
        <dbReference type="ARBA" id="ARBA00004146"/>
    </source>
</evidence>
<dbReference type="GO" id="GO:0009968">
    <property type="term" value="P:negative regulation of signal transduction"/>
    <property type="evidence" value="ECO:0007669"/>
    <property type="project" value="UniProtKB-KW"/>
</dbReference>
<comment type="caution">
    <text evidence="10">Lacks conserved residue(s) required for the propagation of feature annotation.</text>
</comment>
<feature type="region of interest" description="Disordered" evidence="11">
    <location>
        <begin position="450"/>
        <end position="469"/>
    </location>
</feature>
<feature type="compositionally biased region" description="Polar residues" evidence="11">
    <location>
        <begin position="326"/>
        <end position="335"/>
    </location>
</feature>
<dbReference type="RefSeq" id="XP_013396768.1">
    <property type="nucleotide sequence ID" value="XM_013541314.1"/>
</dbReference>
<evidence type="ECO:0000256" key="9">
    <source>
        <dbReference type="ARBA" id="ARBA00023157"/>
    </source>
</evidence>
<evidence type="ECO:0000256" key="6">
    <source>
        <dbReference type="ARBA" id="ARBA00022753"/>
    </source>
</evidence>
<feature type="compositionally biased region" description="Polar residues" evidence="11">
    <location>
        <begin position="563"/>
        <end position="577"/>
    </location>
</feature>
<dbReference type="CDD" id="cd00112">
    <property type="entry name" value="LDLa"/>
    <property type="match status" value="1"/>
</dbReference>
<evidence type="ECO:0000256" key="3">
    <source>
        <dbReference type="ARBA" id="ARBA00009908"/>
    </source>
</evidence>
<gene>
    <name evidence="15" type="primary">LOC106163655</name>
</gene>
<proteinExistence type="inferred from homology"/>
<dbReference type="InterPro" id="IPR002172">
    <property type="entry name" value="LDrepeatLR_classA_rpt"/>
</dbReference>
<dbReference type="PROSITE" id="PS01209">
    <property type="entry name" value="LDLRA_1"/>
    <property type="match status" value="1"/>
</dbReference>
<dbReference type="AlphaFoldDB" id="A0A1S3IF48"/>
<evidence type="ECO:0000313" key="15">
    <source>
        <dbReference type="RefSeq" id="XP_013396768.1"/>
    </source>
</evidence>
<evidence type="ECO:0000256" key="2">
    <source>
        <dbReference type="ARBA" id="ARBA00004190"/>
    </source>
</evidence>
<dbReference type="InterPro" id="IPR023415">
    <property type="entry name" value="LDLR_class-A_CS"/>
</dbReference>
<dbReference type="SMART" id="SM00192">
    <property type="entry name" value="LDLa"/>
    <property type="match status" value="1"/>
</dbReference>
<feature type="region of interest" description="Disordered" evidence="11">
    <location>
        <begin position="508"/>
        <end position="577"/>
    </location>
</feature>
<reference evidence="15" key="1">
    <citation type="submission" date="2025-08" db="UniProtKB">
        <authorList>
            <consortium name="RefSeq"/>
        </authorList>
    </citation>
    <scope>IDENTIFICATION</scope>
    <source>
        <tissue evidence="15">Gonads</tissue>
    </source>
</reference>
<evidence type="ECO:0000256" key="7">
    <source>
        <dbReference type="ARBA" id="ARBA00022989"/>
    </source>
</evidence>
<keyword evidence="6" id="KW-0967">Endosome</keyword>
<dbReference type="GO" id="GO:0000139">
    <property type="term" value="C:Golgi membrane"/>
    <property type="evidence" value="ECO:0007669"/>
    <property type="project" value="TreeGrafter"/>
</dbReference>
<sequence>MLYYCFICIGVLFCHTVIAGNCSQTYSSPSHIRAESLPHQRSGYCQYVFTAPRHQRIQLNFTQLYGFAETKNDSLLPSPSSSASSSLALPPSSSSASSDTMSSSASASSLSPLSSLSSSPTSLSPKFAPTQSHKAMPLPHGISANPSDKKAAPPISPSPFPSPCMPKIEIVEVANNGSERTLNVICDNYGSPKVFQSSYSHLLKLKYSWTPGESSGFTLDFDFLKSDGYCPFRCYDGGCLPDTSLVCNDFPDCRDSSDENQRECNPTIVSTSSETVGPDNGAKATNDFVQIIVIVLSVVFTIGVVSCVINHYRLSARMFGRRVREPSTSSEQHQLNPHPPSPRQEVMYVPPIPSTPPSRFEREIAMQRERQIRYQSVQMDMDMELPPSIPISEDGEEGYVTSRRLLQISACNPSKELERECFRPPPNKTIFDGESPPPYRSHSAGLLEWQQRRKAPSTSSSSSSSMVGRLVRDCNSTPTVVRCNSLSCQMHSNLRDRELVQRPCSCTSASAGGGGGEHSRHTSGSSSGSRNDLPPEYSEVIANLEAYSDSSLTNDSSLTSSSGAPLTSNGGTTRSNL</sequence>
<dbReference type="GeneID" id="106163655"/>
<feature type="compositionally biased region" description="Low complexity" evidence="11">
    <location>
        <begin position="78"/>
        <end position="125"/>
    </location>
</feature>
<evidence type="ECO:0000256" key="10">
    <source>
        <dbReference type="PROSITE-ProRule" id="PRU00124"/>
    </source>
</evidence>
<comment type="similarity">
    <text evidence="3">Belongs to the PMEPA1 family.</text>
</comment>
<dbReference type="Gene3D" id="4.10.400.10">
    <property type="entry name" value="Low-density Lipoprotein Receptor"/>
    <property type="match status" value="1"/>
</dbReference>
<dbReference type="GO" id="GO:0031901">
    <property type="term" value="C:early endosome membrane"/>
    <property type="evidence" value="ECO:0007669"/>
    <property type="project" value="UniProtKB-SubCell"/>
</dbReference>
<keyword evidence="7 12" id="KW-1133">Transmembrane helix</keyword>
<dbReference type="InterPro" id="IPR043445">
    <property type="entry name" value="TMEPAI/LRAD4"/>
</dbReference>
<accession>A0A1S3IF48</accession>
<feature type="transmembrane region" description="Helical" evidence="12">
    <location>
        <begin position="288"/>
        <end position="312"/>
    </location>
</feature>
<dbReference type="GO" id="GO:0070412">
    <property type="term" value="F:R-SMAD binding"/>
    <property type="evidence" value="ECO:0007669"/>
    <property type="project" value="InterPro"/>
</dbReference>
<dbReference type="InParanoid" id="A0A1S3IF48"/>
<evidence type="ECO:0000256" key="5">
    <source>
        <dbReference type="ARBA" id="ARBA00022700"/>
    </source>
</evidence>
<dbReference type="InterPro" id="IPR036055">
    <property type="entry name" value="LDL_receptor-like_sf"/>
</dbReference>
<name>A0A1S3IF48_LINAN</name>
<dbReference type="OrthoDB" id="10038550at2759"/>
<dbReference type="Proteomes" id="UP000085678">
    <property type="component" value="Unplaced"/>
</dbReference>
<feature type="region of interest" description="Disordered" evidence="11">
    <location>
        <begin position="421"/>
        <end position="442"/>
    </location>
</feature>
<keyword evidence="13" id="KW-0732">Signal</keyword>
<feature type="signal peptide" evidence="13">
    <location>
        <begin position="1"/>
        <end position="19"/>
    </location>
</feature>
<dbReference type="PANTHER" id="PTHR16514:SF3">
    <property type="entry name" value="LOW-DENSITY LIPOPROTEIN RECEPTOR CLASS A DOMAIN-CONTAINING PROTEIN 4-LIKE ISOFORM X1"/>
    <property type="match status" value="1"/>
</dbReference>
<keyword evidence="14" id="KW-1185">Reference proteome</keyword>
<feature type="chain" id="PRO_5010346218" evidence="13">
    <location>
        <begin position="20"/>
        <end position="577"/>
    </location>
</feature>
<keyword evidence="8 12" id="KW-0472">Membrane</keyword>
<dbReference type="PROSITE" id="PS50068">
    <property type="entry name" value="LDLRA_2"/>
    <property type="match status" value="1"/>
</dbReference>
<protein>
    <submittedName>
        <fullName evidence="15">Uncharacterized protein LOC106163655</fullName>
    </submittedName>
</protein>
<evidence type="ECO:0000256" key="4">
    <source>
        <dbReference type="ARBA" id="ARBA00022692"/>
    </source>
</evidence>
<evidence type="ECO:0000256" key="13">
    <source>
        <dbReference type="SAM" id="SignalP"/>
    </source>
</evidence>
<comment type="subcellular location">
    <subcellularLocation>
        <location evidence="1">Early endosome membrane</location>
    </subcellularLocation>
    <subcellularLocation>
        <location evidence="2">Endosome membrane</location>
        <topology evidence="2">Single-pass membrane protein</topology>
    </subcellularLocation>
</comment>